<dbReference type="Proteomes" id="UP000198688">
    <property type="component" value="Chromosome I"/>
</dbReference>
<dbReference type="STRING" id="113562.SAMN04489716_6953"/>
<dbReference type="OrthoDB" id="5197973at2"/>
<reference evidence="1 2" key="1">
    <citation type="submission" date="2016-10" db="EMBL/GenBank/DDBJ databases">
        <authorList>
            <person name="de Groot N.N."/>
        </authorList>
    </citation>
    <scope>NUCLEOTIDE SEQUENCE [LARGE SCALE GENOMIC DNA]</scope>
    <source>
        <strain evidence="1 2">DSM 43941</strain>
    </source>
</reference>
<sequence length="136" mass="14363">MDISVRELGVFQPEDRSWLGDLDGTQATRPITLTPSLFTPALHFPQGVLRSGTLLAQVTAVGATQGLWGPYTPGAANGLQLPRGFLFNSTPLQVGGPNVGAPLQERGFVIPARLPAGHGLDAAARTALAAHWIFRD</sequence>
<accession>A0A1H2CV22</accession>
<proteinExistence type="predicted"/>
<gene>
    <name evidence="1" type="ORF">SAMN04489716_6953</name>
</gene>
<name>A0A1H2CV22_9ACTN</name>
<organism evidence="1 2">
    <name type="scientific">Actinoplanes derwentensis</name>
    <dbReference type="NCBI Taxonomy" id="113562"/>
    <lineage>
        <taxon>Bacteria</taxon>
        <taxon>Bacillati</taxon>
        <taxon>Actinomycetota</taxon>
        <taxon>Actinomycetes</taxon>
        <taxon>Micromonosporales</taxon>
        <taxon>Micromonosporaceae</taxon>
        <taxon>Actinoplanes</taxon>
    </lineage>
</organism>
<dbReference type="EMBL" id="LT629758">
    <property type="protein sequence ID" value="SDT74345.1"/>
    <property type="molecule type" value="Genomic_DNA"/>
</dbReference>
<dbReference type="AlphaFoldDB" id="A0A1H2CV22"/>
<protein>
    <submittedName>
        <fullName evidence="1">Uncharacterized protein</fullName>
    </submittedName>
</protein>
<evidence type="ECO:0000313" key="2">
    <source>
        <dbReference type="Proteomes" id="UP000198688"/>
    </source>
</evidence>
<dbReference type="RefSeq" id="WP_092550800.1">
    <property type="nucleotide sequence ID" value="NZ_BOMJ01000003.1"/>
</dbReference>
<evidence type="ECO:0000313" key="1">
    <source>
        <dbReference type="EMBL" id="SDT74345.1"/>
    </source>
</evidence>
<keyword evidence="2" id="KW-1185">Reference proteome</keyword>